<feature type="compositionally biased region" description="Basic and acidic residues" evidence="1">
    <location>
        <begin position="73"/>
        <end position="88"/>
    </location>
</feature>
<accession>A0A182S0S1</accession>
<evidence type="ECO:0000256" key="1">
    <source>
        <dbReference type="SAM" id="MobiDB-lite"/>
    </source>
</evidence>
<feature type="region of interest" description="Disordered" evidence="1">
    <location>
        <begin position="68"/>
        <end position="88"/>
    </location>
</feature>
<protein>
    <submittedName>
        <fullName evidence="2">Uncharacterized protein</fullName>
    </submittedName>
</protein>
<sequence length="227" mass="25550">MHGKLATKTSPETHTQYGEHFHYETSANKQFHLISRIEPRAFTHSRFPFWMEQCSHRSCAPVHTHIRTHKNPRKEARTLSPHGKADGIKVNRRTQNGLETNGFAIRCRCLLQYSLLGGSKTPPLRLGVNCFACLQNFTHTRTPSPTTKQLTTLALDSSWCVRACWARAVGSHAQHFRASGFRVVQTITSSNCLFARHDVVCVCVFVCGGWPKRGVLRGANGFLHCII</sequence>
<reference evidence="2" key="1">
    <citation type="submission" date="2020-05" db="UniProtKB">
        <authorList>
            <consortium name="EnsemblMetazoa"/>
        </authorList>
    </citation>
    <scope>IDENTIFICATION</scope>
    <source>
        <strain evidence="2">FUMOZ</strain>
    </source>
</reference>
<dbReference type="VEuPathDB" id="VectorBase:AFUN014100"/>
<name>A0A182S0S1_ANOFN</name>
<dbReference type="AlphaFoldDB" id="A0A182S0S1"/>
<evidence type="ECO:0000313" key="2">
    <source>
        <dbReference type="EnsemblMetazoa" id="AFUN014100-PA"/>
    </source>
</evidence>
<dbReference type="EnsemblMetazoa" id="AFUN014100-RA">
    <property type="protein sequence ID" value="AFUN014100-PA"/>
    <property type="gene ID" value="AFUN014100"/>
</dbReference>
<organism evidence="2">
    <name type="scientific">Anopheles funestus</name>
    <name type="common">African malaria mosquito</name>
    <dbReference type="NCBI Taxonomy" id="62324"/>
    <lineage>
        <taxon>Eukaryota</taxon>
        <taxon>Metazoa</taxon>
        <taxon>Ecdysozoa</taxon>
        <taxon>Arthropoda</taxon>
        <taxon>Hexapoda</taxon>
        <taxon>Insecta</taxon>
        <taxon>Pterygota</taxon>
        <taxon>Neoptera</taxon>
        <taxon>Endopterygota</taxon>
        <taxon>Diptera</taxon>
        <taxon>Nematocera</taxon>
        <taxon>Culicoidea</taxon>
        <taxon>Culicidae</taxon>
        <taxon>Anophelinae</taxon>
        <taxon>Anopheles</taxon>
    </lineage>
</organism>
<proteinExistence type="predicted"/>